<comment type="caution">
    <text evidence="2">The sequence shown here is derived from an EMBL/GenBank/DDBJ whole genome shotgun (WGS) entry which is preliminary data.</text>
</comment>
<feature type="region of interest" description="Disordered" evidence="1">
    <location>
        <begin position="115"/>
        <end position="148"/>
    </location>
</feature>
<proteinExistence type="predicted"/>
<keyword evidence="3" id="KW-1185">Reference proteome</keyword>
<name>A0ABP5GVI3_9ACTN</name>
<evidence type="ECO:0000313" key="2">
    <source>
        <dbReference type="EMBL" id="GAA2056374.1"/>
    </source>
</evidence>
<protein>
    <submittedName>
        <fullName evidence="2">Uncharacterized protein</fullName>
    </submittedName>
</protein>
<accession>A0ABP5GVI3</accession>
<evidence type="ECO:0000313" key="3">
    <source>
        <dbReference type="Proteomes" id="UP001500751"/>
    </source>
</evidence>
<gene>
    <name evidence="2" type="ORF">GCM10009839_76870</name>
</gene>
<dbReference type="EMBL" id="BAAAQN010000064">
    <property type="protein sequence ID" value="GAA2056374.1"/>
    <property type="molecule type" value="Genomic_DNA"/>
</dbReference>
<evidence type="ECO:0000256" key="1">
    <source>
        <dbReference type="SAM" id="MobiDB-lite"/>
    </source>
</evidence>
<reference evidence="3" key="1">
    <citation type="journal article" date="2019" name="Int. J. Syst. Evol. Microbiol.">
        <title>The Global Catalogue of Microorganisms (GCM) 10K type strain sequencing project: providing services to taxonomists for standard genome sequencing and annotation.</title>
        <authorList>
            <consortium name="The Broad Institute Genomics Platform"/>
            <consortium name="The Broad Institute Genome Sequencing Center for Infectious Disease"/>
            <person name="Wu L."/>
            <person name="Ma J."/>
        </authorList>
    </citation>
    <scope>NUCLEOTIDE SEQUENCE [LARGE SCALE GENOMIC DNA]</scope>
    <source>
        <strain evidence="3">JCM 16014</strain>
    </source>
</reference>
<organism evidence="2 3">
    <name type="scientific">Catenulispora yoronensis</name>
    <dbReference type="NCBI Taxonomy" id="450799"/>
    <lineage>
        <taxon>Bacteria</taxon>
        <taxon>Bacillati</taxon>
        <taxon>Actinomycetota</taxon>
        <taxon>Actinomycetes</taxon>
        <taxon>Catenulisporales</taxon>
        <taxon>Catenulisporaceae</taxon>
        <taxon>Catenulispora</taxon>
    </lineage>
</organism>
<dbReference type="RefSeq" id="WP_344670641.1">
    <property type="nucleotide sequence ID" value="NZ_BAAAQN010000064.1"/>
</dbReference>
<dbReference type="Proteomes" id="UP001500751">
    <property type="component" value="Unassembled WGS sequence"/>
</dbReference>
<sequence>MGGDAAVEAATTEAATTGAVATEAATDAATGAAATEAFLAALRAARTALREVPGKLEGARVHDFAFGRLFEAAEVRDAYHQRLPETEKDIAEACEVLDHFIGGLAAGHAIDARSGHVPAPGRPAPRAWTADSFPWCRPLPDQDERAEP</sequence>